<feature type="region of interest" description="Disordered" evidence="1">
    <location>
        <begin position="274"/>
        <end position="304"/>
    </location>
</feature>
<dbReference type="Gene3D" id="1.10.10.2360">
    <property type="match status" value="1"/>
</dbReference>
<gene>
    <name evidence="2" type="ORF">ACJRO7_032627</name>
</gene>
<dbReference type="EMBL" id="JBJKBG010000008">
    <property type="protein sequence ID" value="KAL3727911.1"/>
    <property type="molecule type" value="Genomic_DNA"/>
</dbReference>
<proteinExistence type="predicted"/>
<evidence type="ECO:0000256" key="1">
    <source>
        <dbReference type="SAM" id="MobiDB-lite"/>
    </source>
</evidence>
<dbReference type="AlphaFoldDB" id="A0ABD3JPZ8"/>
<organism evidence="2 3">
    <name type="scientific">Eucalyptus globulus</name>
    <name type="common">Tasmanian blue gum</name>
    <dbReference type="NCBI Taxonomy" id="34317"/>
    <lineage>
        <taxon>Eukaryota</taxon>
        <taxon>Viridiplantae</taxon>
        <taxon>Streptophyta</taxon>
        <taxon>Embryophyta</taxon>
        <taxon>Tracheophyta</taxon>
        <taxon>Spermatophyta</taxon>
        <taxon>Magnoliopsida</taxon>
        <taxon>eudicotyledons</taxon>
        <taxon>Gunneridae</taxon>
        <taxon>Pentapetalae</taxon>
        <taxon>rosids</taxon>
        <taxon>malvids</taxon>
        <taxon>Myrtales</taxon>
        <taxon>Myrtaceae</taxon>
        <taxon>Myrtoideae</taxon>
        <taxon>Eucalypteae</taxon>
        <taxon>Eucalyptus</taxon>
    </lineage>
</organism>
<dbReference type="Proteomes" id="UP001634007">
    <property type="component" value="Unassembled WGS sequence"/>
</dbReference>
<evidence type="ECO:0000313" key="2">
    <source>
        <dbReference type="EMBL" id="KAL3727911.1"/>
    </source>
</evidence>
<evidence type="ECO:0000313" key="3">
    <source>
        <dbReference type="Proteomes" id="UP001634007"/>
    </source>
</evidence>
<comment type="caution">
    <text evidence="2">The sequence shown here is derived from an EMBL/GenBank/DDBJ whole genome shotgun (WGS) entry which is preliminary data.</text>
</comment>
<feature type="compositionally biased region" description="Polar residues" evidence="1">
    <location>
        <begin position="402"/>
        <end position="422"/>
    </location>
</feature>
<accession>A0ABD3JPZ8</accession>
<protein>
    <submittedName>
        <fullName evidence="2">Uncharacterized protein</fullName>
    </submittedName>
</protein>
<sequence length="614" mass="65229">MVELKGCSWGSVESKKLSTERHAPFFTTGISPFTRSGCQSSGSLDGPVQHPFGELSSPFSTNSIVIVAAAASGTSSFSNPFSRPPVMLASMMPAHNSSTAQFGTPFPSPQSKSISSTALSNTMFCSCPLFSKSPASGGSCSHPLFSESPASGGSSIFLHNNHFSHPPAYSFSMPPVSNSIAGCAALPEPEAMHNVFNFSNATSTCKSQPNPFWNSPFKSSTEGDGEKISKPAFPFGRQPSSSEKTTVSDYAPTLAPEDQMNGGGLQRYMSVSTMPSNKDRSHEELRWERHASKESKQESSFEGFAPSAAPAISKLFAPSTATKPSVSSSFIAPFSQPSWFTPSAVKLAFQFSMASSGGPSSNTTYSVTNPNLGGSSICQCNASTKPPAFSFPYTAAAITNSPFGPSRNSAPGSESTNVATDSGTKKTSDDFIPPTPIGRPSTLSTQKTRSSKFPFKSKLEGDGRKMRPNPTICSSFRQIEASTYAPMPAPTVCPHTKSTSASAAPDNKHKDPEELRCQCHKSKEKVGEQVDPVSVMASYDPHSFYPVMMLPVIPTFTHSFGAVPWDMISGPHTSFYAQTLLGRNVPVLVPSNSMGPKCFPTTVSGVNYFPSFNI</sequence>
<feature type="region of interest" description="Disordered" evidence="1">
    <location>
        <begin position="402"/>
        <end position="471"/>
    </location>
</feature>
<reference evidence="2 3" key="1">
    <citation type="submission" date="2024-11" db="EMBL/GenBank/DDBJ databases">
        <title>Chromosome-level genome assembly of Eucalyptus globulus Labill. provides insights into its genome evolution.</title>
        <authorList>
            <person name="Li X."/>
        </authorList>
    </citation>
    <scope>NUCLEOTIDE SEQUENCE [LARGE SCALE GENOMIC DNA]</scope>
    <source>
        <strain evidence="2">CL2024</strain>
        <tissue evidence="2">Fresh tender leaves</tissue>
    </source>
</reference>
<name>A0ABD3JPZ8_EUCGL</name>
<keyword evidence="3" id="KW-1185">Reference proteome</keyword>
<feature type="compositionally biased region" description="Basic and acidic residues" evidence="1">
    <location>
        <begin position="277"/>
        <end position="299"/>
    </location>
</feature>